<evidence type="ECO:0000313" key="4">
    <source>
        <dbReference type="Proteomes" id="UP000823914"/>
    </source>
</evidence>
<evidence type="ECO:0000256" key="1">
    <source>
        <dbReference type="ARBA" id="ARBA00006295"/>
    </source>
</evidence>
<proteinExistence type="inferred from homology"/>
<dbReference type="InterPro" id="IPR003115">
    <property type="entry name" value="ParB_N"/>
</dbReference>
<dbReference type="CDD" id="cd16410">
    <property type="entry name" value="ParB_N_like"/>
    <property type="match status" value="1"/>
</dbReference>
<protein>
    <submittedName>
        <fullName evidence="3">ParB N-terminal domain-containing protein</fullName>
    </submittedName>
</protein>
<evidence type="ECO:0000259" key="2">
    <source>
        <dbReference type="SMART" id="SM00470"/>
    </source>
</evidence>
<organism evidence="3 4">
    <name type="scientific">Candidatus Treponema excrementipullorum</name>
    <dbReference type="NCBI Taxonomy" id="2838768"/>
    <lineage>
        <taxon>Bacteria</taxon>
        <taxon>Pseudomonadati</taxon>
        <taxon>Spirochaetota</taxon>
        <taxon>Spirochaetia</taxon>
        <taxon>Spirochaetales</taxon>
        <taxon>Treponemataceae</taxon>
        <taxon>Treponema</taxon>
    </lineage>
</organism>
<dbReference type="GO" id="GO:0003677">
    <property type="term" value="F:DNA binding"/>
    <property type="evidence" value="ECO:0007669"/>
    <property type="project" value="InterPro"/>
</dbReference>
<dbReference type="InterPro" id="IPR036086">
    <property type="entry name" value="ParB/Sulfiredoxin_sf"/>
</dbReference>
<sequence>MLIDIDQIKIKNRVRKDLSDLDNLKDSLKRYGLLNPITVTADYNLIAGHRRLEAAKQLGWTTINAIVVPIDDEVTKLEMELEENTQRKDFTDAELLEGYKRLEKLRNPSFFQKLWRKIKDFFSKLFKKR</sequence>
<dbReference type="InterPro" id="IPR050336">
    <property type="entry name" value="Chromosome_partition/occlusion"/>
</dbReference>
<dbReference type="InterPro" id="IPR004437">
    <property type="entry name" value="ParB/RepB/Spo0J"/>
</dbReference>
<comment type="similarity">
    <text evidence="1">Belongs to the ParB family.</text>
</comment>
<dbReference type="GO" id="GO:0045881">
    <property type="term" value="P:positive regulation of sporulation resulting in formation of a cellular spore"/>
    <property type="evidence" value="ECO:0007669"/>
    <property type="project" value="TreeGrafter"/>
</dbReference>
<reference evidence="3" key="1">
    <citation type="journal article" date="2021" name="PeerJ">
        <title>Extensive microbial diversity within the chicken gut microbiome revealed by metagenomics and culture.</title>
        <authorList>
            <person name="Gilroy R."/>
            <person name="Ravi A."/>
            <person name="Getino M."/>
            <person name="Pursley I."/>
            <person name="Horton D.L."/>
            <person name="Alikhan N.F."/>
            <person name="Baker D."/>
            <person name="Gharbi K."/>
            <person name="Hall N."/>
            <person name="Watson M."/>
            <person name="Adriaenssens E.M."/>
            <person name="Foster-Nyarko E."/>
            <person name="Jarju S."/>
            <person name="Secka A."/>
            <person name="Antonio M."/>
            <person name="Oren A."/>
            <person name="Chaudhuri R.R."/>
            <person name="La Ragione R."/>
            <person name="Hildebrand F."/>
            <person name="Pallen M.J."/>
        </authorList>
    </citation>
    <scope>NUCLEOTIDE SEQUENCE</scope>
    <source>
        <strain evidence="3">Gambia15-2214</strain>
    </source>
</reference>
<dbReference type="SMART" id="SM00470">
    <property type="entry name" value="ParB"/>
    <property type="match status" value="1"/>
</dbReference>
<gene>
    <name evidence="3" type="ORF">IAA16_08595</name>
</gene>
<dbReference type="PANTHER" id="PTHR33375:SF1">
    <property type="entry name" value="CHROMOSOME-PARTITIONING PROTEIN PARB-RELATED"/>
    <property type="match status" value="1"/>
</dbReference>
<dbReference type="EMBL" id="JAHLFV010000199">
    <property type="protein sequence ID" value="MBU3850610.1"/>
    <property type="molecule type" value="Genomic_DNA"/>
</dbReference>
<dbReference type="Pfam" id="PF02195">
    <property type="entry name" value="ParB_N"/>
    <property type="match status" value="1"/>
</dbReference>
<dbReference type="NCBIfam" id="TIGR00180">
    <property type="entry name" value="parB_part"/>
    <property type="match status" value="1"/>
</dbReference>
<dbReference type="SUPFAM" id="SSF110849">
    <property type="entry name" value="ParB/Sulfiredoxin"/>
    <property type="match status" value="1"/>
</dbReference>
<name>A0A9E2NZS5_9SPIR</name>
<dbReference type="AlphaFoldDB" id="A0A9E2NZS5"/>
<dbReference type="Proteomes" id="UP000823914">
    <property type="component" value="Unassembled WGS sequence"/>
</dbReference>
<comment type="caution">
    <text evidence="3">The sequence shown here is derived from an EMBL/GenBank/DDBJ whole genome shotgun (WGS) entry which is preliminary data.</text>
</comment>
<dbReference type="GO" id="GO:0007059">
    <property type="term" value="P:chromosome segregation"/>
    <property type="evidence" value="ECO:0007669"/>
    <property type="project" value="TreeGrafter"/>
</dbReference>
<dbReference type="PANTHER" id="PTHR33375">
    <property type="entry name" value="CHROMOSOME-PARTITIONING PROTEIN PARB-RELATED"/>
    <property type="match status" value="1"/>
</dbReference>
<accession>A0A9E2NZS5</accession>
<reference evidence="3" key="2">
    <citation type="submission" date="2021-04" db="EMBL/GenBank/DDBJ databases">
        <authorList>
            <person name="Gilroy R."/>
        </authorList>
    </citation>
    <scope>NUCLEOTIDE SEQUENCE</scope>
    <source>
        <strain evidence="3">Gambia15-2214</strain>
    </source>
</reference>
<feature type="domain" description="ParB-like N-terminal" evidence="2">
    <location>
        <begin position="1"/>
        <end position="85"/>
    </location>
</feature>
<dbReference type="Gene3D" id="3.90.1530.10">
    <property type="entry name" value="Conserved hypothetical protein from pyrococcus furiosus pfu- 392566-001, ParB domain"/>
    <property type="match status" value="1"/>
</dbReference>
<dbReference type="GO" id="GO:0005694">
    <property type="term" value="C:chromosome"/>
    <property type="evidence" value="ECO:0007669"/>
    <property type="project" value="TreeGrafter"/>
</dbReference>
<evidence type="ECO:0000313" key="3">
    <source>
        <dbReference type="EMBL" id="MBU3850610.1"/>
    </source>
</evidence>